<comment type="caution">
    <text evidence="2">The sequence shown here is derived from an EMBL/GenBank/DDBJ whole genome shotgun (WGS) entry which is preliminary data.</text>
</comment>
<dbReference type="OrthoDB" id="5015507at2"/>
<keyword evidence="1" id="KW-1133">Transmembrane helix</keyword>
<dbReference type="Proteomes" id="UP000297654">
    <property type="component" value="Unassembled WGS sequence"/>
</dbReference>
<name>A0A1H8A6N3_9MICO</name>
<evidence type="ECO:0000313" key="3">
    <source>
        <dbReference type="Proteomes" id="UP000297654"/>
    </source>
</evidence>
<keyword evidence="1" id="KW-0812">Transmembrane</keyword>
<organism evidence="2 3">
    <name type="scientific">Cryobacterium luteum</name>
    <dbReference type="NCBI Taxonomy" id="1424661"/>
    <lineage>
        <taxon>Bacteria</taxon>
        <taxon>Bacillati</taxon>
        <taxon>Actinomycetota</taxon>
        <taxon>Actinomycetes</taxon>
        <taxon>Micrococcales</taxon>
        <taxon>Microbacteriaceae</taxon>
        <taxon>Cryobacterium</taxon>
    </lineage>
</organism>
<reference evidence="2 3" key="1">
    <citation type="submission" date="2019-03" db="EMBL/GenBank/DDBJ databases">
        <title>Genomics of glacier-inhabiting Cryobacterium strains.</title>
        <authorList>
            <person name="Liu Q."/>
            <person name="Xin Y.-H."/>
        </authorList>
    </citation>
    <scope>NUCLEOTIDE SEQUENCE [LARGE SCALE GENOMIC DNA]</scope>
    <source>
        <strain evidence="2 3">Hh15</strain>
    </source>
</reference>
<accession>A0A1H8A6N3</accession>
<dbReference type="AlphaFoldDB" id="A0A1H8A6N3"/>
<dbReference type="RefSeq" id="WP_092106093.1">
    <property type="nucleotide sequence ID" value="NZ_FOCN01000001.1"/>
</dbReference>
<gene>
    <name evidence="2" type="ORF">E3O10_11360</name>
</gene>
<evidence type="ECO:0000256" key="1">
    <source>
        <dbReference type="SAM" id="Phobius"/>
    </source>
</evidence>
<dbReference type="InterPro" id="IPR027417">
    <property type="entry name" value="P-loop_NTPase"/>
</dbReference>
<dbReference type="SUPFAM" id="SSF52540">
    <property type="entry name" value="P-loop containing nucleoside triphosphate hydrolases"/>
    <property type="match status" value="1"/>
</dbReference>
<keyword evidence="1" id="KW-0472">Membrane</keyword>
<proteinExistence type="predicted"/>
<evidence type="ECO:0000313" key="2">
    <source>
        <dbReference type="EMBL" id="TFB88408.1"/>
    </source>
</evidence>
<sequence length="291" mass="29982">MSRIASALRSLPLAVLGSASARLHDLTQADARIRMPLTLNRRIGVVQVAGGVGASVVAASIASIFAHRRTGLVLGVNASAGSHNMLWHAGVGSGDAVAGQAAPATPSETRHATAGLGVAPSGLIGLELRDPSQPTTPAASRTWFDLINPRSRFFDLVITDWGVRGWQIDLSQVAVASHVICVVTRSERHAIEEAAAIVPALLGRADAPRIVFVIVDVGGGARLTPRLGILPHLGVPIVHVPYDAAAGGATPVASEDLSTAARIAHAILAGTILAEAQLTLLPGPARIEARR</sequence>
<dbReference type="STRING" id="1424661.SAMN05216281_10150"/>
<dbReference type="EMBL" id="SOFF01000031">
    <property type="protein sequence ID" value="TFB88408.1"/>
    <property type="molecule type" value="Genomic_DNA"/>
</dbReference>
<feature type="transmembrane region" description="Helical" evidence="1">
    <location>
        <begin position="45"/>
        <end position="66"/>
    </location>
</feature>
<dbReference type="Gene3D" id="3.40.50.300">
    <property type="entry name" value="P-loop containing nucleotide triphosphate hydrolases"/>
    <property type="match status" value="1"/>
</dbReference>
<protein>
    <submittedName>
        <fullName evidence="2">Uncharacterized protein</fullName>
    </submittedName>
</protein>
<keyword evidence="3" id="KW-1185">Reference proteome</keyword>